<dbReference type="Gene3D" id="1.20.120.550">
    <property type="entry name" value="Membrane associated eicosanoid/glutathione metabolism-like domain"/>
    <property type="match status" value="1"/>
</dbReference>
<reference evidence="18" key="1">
    <citation type="submission" date="2007-03" db="EMBL/GenBank/DDBJ databases">
        <title>Annotation of Culex pipiens quinquefasciatus.</title>
        <authorList>
            <consortium name="The Broad Institute Genome Sequencing Platform"/>
            <person name="Atkinson P.W."/>
            <person name="Hemingway J."/>
            <person name="Christensen B.M."/>
            <person name="Higgs S."/>
            <person name="Kodira C."/>
            <person name="Hannick L."/>
            <person name="Megy K."/>
            <person name="O'Leary S."/>
            <person name="Pearson M."/>
            <person name="Haas B.J."/>
            <person name="Mauceli E."/>
            <person name="Wortman J.R."/>
            <person name="Lee N.H."/>
            <person name="Guigo R."/>
            <person name="Stanke M."/>
            <person name="Alvarado L."/>
            <person name="Amedeo P."/>
            <person name="Antoine C.H."/>
            <person name="Arensburger P."/>
            <person name="Bidwell S.L."/>
            <person name="Crawford M."/>
            <person name="Camaro F."/>
            <person name="Devon K."/>
            <person name="Engels R."/>
            <person name="Hammond M."/>
            <person name="Howarth C."/>
            <person name="Koehrsen M."/>
            <person name="Lawson D."/>
            <person name="Montgomery P."/>
            <person name="Nene V."/>
            <person name="Nusbaum C."/>
            <person name="Puiu D."/>
            <person name="Romero-Severson J."/>
            <person name="Severson D.W."/>
            <person name="Shumway M."/>
            <person name="Sisk P."/>
            <person name="Stolte C."/>
            <person name="Zeng Q."/>
            <person name="Eisenstadt E."/>
            <person name="Fraser-Liggett C."/>
            <person name="Strausberg R."/>
            <person name="Galagan J."/>
            <person name="Birren B."/>
            <person name="Collins F.H."/>
        </authorList>
    </citation>
    <scope>NUCLEOTIDE SEQUENCE [LARGE SCALE GENOMIC DNA]</scope>
    <source>
        <strain evidence="18">JHB</strain>
    </source>
</reference>
<evidence type="ECO:0000256" key="12">
    <source>
        <dbReference type="ARBA" id="ARBA00023128"/>
    </source>
</evidence>
<evidence type="ECO:0000256" key="1">
    <source>
        <dbReference type="ARBA" id="ARBA00003701"/>
    </source>
</evidence>
<dbReference type="InterPro" id="IPR040162">
    <property type="entry name" value="MGST1-like"/>
</dbReference>
<dbReference type="STRING" id="7176.B0X074"/>
<dbReference type="InterPro" id="IPR023352">
    <property type="entry name" value="MAPEG-like_dom_sf"/>
</dbReference>
<keyword evidence="10 17" id="KW-1133">Transmembrane helix</keyword>
<keyword evidence="11" id="KW-0007">Acetylation</keyword>
<gene>
    <name evidence="19" type="primary">6045739</name>
    <name evidence="18" type="ORF">CpipJ_CPIJ012755</name>
</gene>
<dbReference type="EnsemblMetazoa" id="CPIJ012755-RA">
    <property type="protein sequence ID" value="CPIJ012755-PA"/>
    <property type="gene ID" value="CPIJ012755"/>
</dbReference>
<evidence type="ECO:0000256" key="11">
    <source>
        <dbReference type="ARBA" id="ARBA00022990"/>
    </source>
</evidence>
<dbReference type="OrthoDB" id="193139at2759"/>
<keyword evidence="12" id="KW-0496">Mitochondrion</keyword>
<evidence type="ECO:0000256" key="14">
    <source>
        <dbReference type="ARBA" id="ARBA00038540"/>
    </source>
</evidence>
<sequence length="153" mass="17579">MTKFIFDNLDDELFRTYAFWSAILVVKMLAITQWTSEMRGRKQAFHSIEDTSYKSATLQPKFDDPDVERVRRAHRNDLENILPFFLVAFLYLLTGPNPTIAANLIRVAALARICHSVVYAVYVLPQPARFLSFAAMLLANGYMAASCVFYYCF</sequence>
<comment type="similarity">
    <text evidence="4">Belongs to the MAPEG family.</text>
</comment>
<dbReference type="FunFam" id="1.20.120.550:FF:000002">
    <property type="entry name" value="Microsomal glutathione S-transferase 1"/>
    <property type="match status" value="1"/>
</dbReference>
<evidence type="ECO:0000313" key="18">
    <source>
        <dbReference type="EMBL" id="EDS37949.1"/>
    </source>
</evidence>
<dbReference type="OMA" id="NGANRHV"/>
<feature type="transmembrane region" description="Helical" evidence="17">
    <location>
        <begin position="130"/>
        <end position="151"/>
    </location>
</feature>
<dbReference type="Pfam" id="PF01124">
    <property type="entry name" value="MAPEG"/>
    <property type="match status" value="1"/>
</dbReference>
<evidence type="ECO:0000256" key="9">
    <source>
        <dbReference type="ARBA" id="ARBA00022824"/>
    </source>
</evidence>
<feature type="transmembrane region" description="Helical" evidence="17">
    <location>
        <begin position="78"/>
        <end position="94"/>
    </location>
</feature>
<dbReference type="KEGG" id="cqu:CpipJ_CPIJ012755"/>
<evidence type="ECO:0000256" key="3">
    <source>
        <dbReference type="ARBA" id="ARBA00004477"/>
    </source>
</evidence>
<evidence type="ECO:0000256" key="5">
    <source>
        <dbReference type="ARBA" id="ARBA00012452"/>
    </source>
</evidence>
<evidence type="ECO:0000313" key="20">
    <source>
        <dbReference type="Proteomes" id="UP000002320"/>
    </source>
</evidence>
<keyword evidence="20" id="KW-1185">Reference proteome</keyword>
<evidence type="ECO:0000256" key="16">
    <source>
        <dbReference type="ARBA" id="ARBA00049385"/>
    </source>
</evidence>
<comment type="function">
    <text evidence="1">Conjugation of reduced glutathione to a wide number of exogenous and endogenous hydrophobic electrophiles.</text>
</comment>
<dbReference type="GO" id="GO:0004364">
    <property type="term" value="F:glutathione transferase activity"/>
    <property type="evidence" value="ECO:0007669"/>
    <property type="project" value="UniProtKB-EC"/>
</dbReference>
<keyword evidence="6 18" id="KW-0808">Transferase</keyword>
<keyword evidence="7 17" id="KW-0812">Transmembrane</keyword>
<comment type="subunit">
    <text evidence="14">Homotrimer; The trimer binds only one molecule of glutathione.</text>
</comment>
<evidence type="ECO:0000256" key="15">
    <source>
        <dbReference type="ARBA" id="ARBA00039397"/>
    </source>
</evidence>
<comment type="subcellular location">
    <subcellularLocation>
        <location evidence="3">Endoplasmic reticulum membrane</location>
        <topology evidence="3">Multi-pass membrane protein</topology>
    </subcellularLocation>
    <subcellularLocation>
        <location evidence="2">Mitochondrion outer membrane</location>
    </subcellularLocation>
</comment>
<dbReference type="HOGENOM" id="CLU_105467_0_0_1"/>
<evidence type="ECO:0000256" key="17">
    <source>
        <dbReference type="SAM" id="Phobius"/>
    </source>
</evidence>
<evidence type="ECO:0000256" key="7">
    <source>
        <dbReference type="ARBA" id="ARBA00022692"/>
    </source>
</evidence>
<dbReference type="Proteomes" id="UP000002320">
    <property type="component" value="Unassembled WGS sequence"/>
</dbReference>
<dbReference type="InterPro" id="IPR001129">
    <property type="entry name" value="Membr-assoc_MAPEG"/>
</dbReference>
<dbReference type="InParanoid" id="B0X074"/>
<dbReference type="GO" id="GO:0005741">
    <property type="term" value="C:mitochondrial outer membrane"/>
    <property type="evidence" value="ECO:0007669"/>
    <property type="project" value="UniProtKB-SubCell"/>
</dbReference>
<dbReference type="EC" id="2.5.1.18" evidence="5"/>
<dbReference type="PANTHER" id="PTHR10689">
    <property type="entry name" value="MICROSOMAL GLUTATHIONE S-TRANSFERASE 1"/>
    <property type="match status" value="1"/>
</dbReference>
<evidence type="ECO:0000313" key="19">
    <source>
        <dbReference type="EnsemblMetazoa" id="CPIJ012755-PA"/>
    </source>
</evidence>
<keyword evidence="9" id="KW-0256">Endoplasmic reticulum</keyword>
<organism>
    <name type="scientific">Culex quinquefasciatus</name>
    <name type="common">Southern house mosquito</name>
    <name type="synonym">Culex pungens</name>
    <dbReference type="NCBI Taxonomy" id="7176"/>
    <lineage>
        <taxon>Eukaryota</taxon>
        <taxon>Metazoa</taxon>
        <taxon>Ecdysozoa</taxon>
        <taxon>Arthropoda</taxon>
        <taxon>Hexapoda</taxon>
        <taxon>Insecta</taxon>
        <taxon>Pterygota</taxon>
        <taxon>Neoptera</taxon>
        <taxon>Endopterygota</taxon>
        <taxon>Diptera</taxon>
        <taxon>Nematocera</taxon>
        <taxon>Culicoidea</taxon>
        <taxon>Culicidae</taxon>
        <taxon>Culicinae</taxon>
        <taxon>Culicini</taxon>
        <taxon>Culex</taxon>
        <taxon>Culex</taxon>
    </lineage>
</organism>
<evidence type="ECO:0000256" key="8">
    <source>
        <dbReference type="ARBA" id="ARBA00022787"/>
    </source>
</evidence>
<protein>
    <recommendedName>
        <fullName evidence="15">Microsomal glutathione S-transferase 1</fullName>
        <ecNumber evidence="5">2.5.1.18</ecNumber>
    </recommendedName>
</protein>
<evidence type="ECO:0000256" key="4">
    <source>
        <dbReference type="ARBA" id="ARBA00010459"/>
    </source>
</evidence>
<name>B0X074_CULQU</name>
<evidence type="ECO:0000256" key="10">
    <source>
        <dbReference type="ARBA" id="ARBA00022989"/>
    </source>
</evidence>
<reference evidence="19" key="2">
    <citation type="submission" date="2020-05" db="UniProtKB">
        <authorList>
            <consortium name="EnsemblMetazoa"/>
        </authorList>
    </citation>
    <scope>IDENTIFICATION</scope>
    <source>
        <strain evidence="19">JHB</strain>
    </source>
</reference>
<dbReference type="GO" id="GO:0005789">
    <property type="term" value="C:endoplasmic reticulum membrane"/>
    <property type="evidence" value="ECO:0007669"/>
    <property type="project" value="UniProtKB-SubCell"/>
</dbReference>
<feature type="transmembrane region" description="Helical" evidence="17">
    <location>
        <begin position="17"/>
        <end position="35"/>
    </location>
</feature>
<dbReference type="VEuPathDB" id="VectorBase:CQUJHB004146"/>
<accession>B0X074</accession>
<proteinExistence type="inferred from homology"/>
<dbReference type="EMBL" id="DS232229">
    <property type="protein sequence ID" value="EDS37949.1"/>
    <property type="molecule type" value="Genomic_DNA"/>
</dbReference>
<evidence type="ECO:0000256" key="13">
    <source>
        <dbReference type="ARBA" id="ARBA00023136"/>
    </source>
</evidence>
<dbReference type="VEuPathDB" id="VectorBase:CPIJ012755"/>
<dbReference type="eggNOG" id="ENOG502S0BD">
    <property type="taxonomic scope" value="Eukaryota"/>
</dbReference>
<evidence type="ECO:0000256" key="6">
    <source>
        <dbReference type="ARBA" id="ARBA00022679"/>
    </source>
</evidence>
<comment type="catalytic activity">
    <reaction evidence="16">
        <text>RX + glutathione = an S-substituted glutathione + a halide anion + H(+)</text>
        <dbReference type="Rhea" id="RHEA:16437"/>
        <dbReference type="ChEBI" id="CHEBI:15378"/>
        <dbReference type="ChEBI" id="CHEBI:16042"/>
        <dbReference type="ChEBI" id="CHEBI:17792"/>
        <dbReference type="ChEBI" id="CHEBI:57925"/>
        <dbReference type="ChEBI" id="CHEBI:90779"/>
        <dbReference type="EC" id="2.5.1.18"/>
    </reaction>
    <physiologicalReaction direction="left-to-right" evidence="16">
        <dbReference type="Rhea" id="RHEA:16438"/>
    </physiologicalReaction>
</comment>
<keyword evidence="8" id="KW-1000">Mitochondrion outer membrane</keyword>
<dbReference type="AlphaFoldDB" id="B0X074"/>
<dbReference type="PANTHER" id="PTHR10689:SF6">
    <property type="entry name" value="MICROSOMAL GLUTATHIONE S-TRANSFERASE 1"/>
    <property type="match status" value="1"/>
</dbReference>
<evidence type="ECO:0000256" key="2">
    <source>
        <dbReference type="ARBA" id="ARBA00004294"/>
    </source>
</evidence>
<keyword evidence="13 17" id="KW-0472">Membrane</keyword>
<dbReference type="SUPFAM" id="SSF161084">
    <property type="entry name" value="MAPEG domain-like"/>
    <property type="match status" value="1"/>
</dbReference>